<dbReference type="PANTHER" id="PTHR11614">
    <property type="entry name" value="PHOSPHOLIPASE-RELATED"/>
    <property type="match status" value="1"/>
</dbReference>
<evidence type="ECO:0000259" key="2">
    <source>
        <dbReference type="Pfam" id="PF12146"/>
    </source>
</evidence>
<dbReference type="SUPFAM" id="SSF53474">
    <property type="entry name" value="alpha/beta-Hydrolases"/>
    <property type="match status" value="1"/>
</dbReference>
<evidence type="ECO:0000313" key="3">
    <source>
        <dbReference type="EMBL" id="MBO0448381.1"/>
    </source>
</evidence>
<gene>
    <name evidence="3" type="ORF">JZO76_02420</name>
</gene>
<evidence type="ECO:0000256" key="1">
    <source>
        <dbReference type="SAM" id="Phobius"/>
    </source>
</evidence>
<evidence type="ECO:0000313" key="4">
    <source>
        <dbReference type="Proteomes" id="UP000664256"/>
    </source>
</evidence>
<keyword evidence="1" id="KW-0812">Transmembrane</keyword>
<keyword evidence="1" id="KW-1133">Transmembrane helix</keyword>
<protein>
    <submittedName>
        <fullName evidence="3">Alpha/beta hydrolase</fullName>
    </submittedName>
</protein>
<comment type="caution">
    <text evidence="3">The sequence shown here is derived from an EMBL/GenBank/DDBJ whole genome shotgun (WGS) entry which is preliminary data.</text>
</comment>
<organism evidence="3 4">
    <name type="scientific">Candidatus Enterococcus myersii</name>
    <dbReference type="NCBI Taxonomy" id="2815322"/>
    <lineage>
        <taxon>Bacteria</taxon>
        <taxon>Bacillati</taxon>
        <taxon>Bacillota</taxon>
        <taxon>Bacilli</taxon>
        <taxon>Lactobacillales</taxon>
        <taxon>Enterococcaceae</taxon>
        <taxon>Enterococcus</taxon>
    </lineage>
</organism>
<sequence length="292" mass="32813">MDTYKINTDNGTKLDLLVLSPTKPKAIVQIIHGALEYKERYLPFAEFLQAHDFVVVLSDNRGHGESVSAADPFGVMESFSQLVEDQVIISDFIQTKYPNLPLSLFGHSFGSIIARNYLQKNDQRLEKVVLTGTANYVPVVFLGIAAGKLFLRFNDKQKQNKLLNWLSGNMGVEHDWLSNNPANNLRCQQDKKMVPIYPVRSLLTIWEGDYQLKNYAAYTCQNPQLPILSVVGSEDVKITGGKKGLADTVATLNKIGYKNVQSIEMPGMKHEVLNEIKCKDVYDVLVEFLAKE</sequence>
<dbReference type="EMBL" id="JAFLVT010000004">
    <property type="protein sequence ID" value="MBO0448381.1"/>
    <property type="molecule type" value="Genomic_DNA"/>
</dbReference>
<feature type="domain" description="Serine aminopeptidase S33" evidence="2">
    <location>
        <begin position="23"/>
        <end position="276"/>
    </location>
</feature>
<keyword evidence="1" id="KW-0472">Membrane</keyword>
<reference evidence="3 4" key="1">
    <citation type="submission" date="2021-03" db="EMBL/GenBank/DDBJ databases">
        <title>Enterococcal diversity collection.</title>
        <authorList>
            <person name="Gilmore M.S."/>
            <person name="Schwartzman J."/>
            <person name="Van Tyne D."/>
            <person name="Martin M."/>
            <person name="Earl A.M."/>
            <person name="Manson A.L."/>
            <person name="Straub T."/>
            <person name="Salamzade R."/>
            <person name="Saavedra J."/>
            <person name="Lebreton F."/>
            <person name="Prichula J."/>
            <person name="Schaufler K."/>
            <person name="Gaca A."/>
            <person name="Sgardioli B."/>
            <person name="Wagenaar J."/>
            <person name="Strong T."/>
        </authorList>
    </citation>
    <scope>NUCLEOTIDE SEQUENCE [LARGE SCALE GENOMIC DNA]</scope>
    <source>
        <strain evidence="3 4">MJM12</strain>
    </source>
</reference>
<feature type="transmembrane region" description="Helical" evidence="1">
    <location>
        <begin position="128"/>
        <end position="151"/>
    </location>
</feature>
<dbReference type="RefSeq" id="WP_206902586.1">
    <property type="nucleotide sequence ID" value="NZ_JAFLVT010000004.1"/>
</dbReference>
<dbReference type="InterPro" id="IPR029058">
    <property type="entry name" value="AB_hydrolase_fold"/>
</dbReference>
<proteinExistence type="predicted"/>
<dbReference type="GO" id="GO:0016787">
    <property type="term" value="F:hydrolase activity"/>
    <property type="evidence" value="ECO:0007669"/>
    <property type="project" value="UniProtKB-KW"/>
</dbReference>
<keyword evidence="4" id="KW-1185">Reference proteome</keyword>
<dbReference type="Proteomes" id="UP000664256">
    <property type="component" value="Unassembled WGS sequence"/>
</dbReference>
<accession>A0ABS3H4M4</accession>
<keyword evidence="3" id="KW-0378">Hydrolase</keyword>
<dbReference type="Pfam" id="PF12146">
    <property type="entry name" value="Hydrolase_4"/>
    <property type="match status" value="1"/>
</dbReference>
<dbReference type="InterPro" id="IPR022742">
    <property type="entry name" value="Hydrolase_4"/>
</dbReference>
<name>A0ABS3H4M4_9ENTE</name>
<dbReference type="Gene3D" id="3.40.50.1820">
    <property type="entry name" value="alpha/beta hydrolase"/>
    <property type="match status" value="1"/>
</dbReference>
<dbReference type="InterPro" id="IPR051044">
    <property type="entry name" value="MAG_DAG_Lipase"/>
</dbReference>